<comment type="caution">
    <text evidence="2">The sequence shown here is derived from an EMBL/GenBank/DDBJ whole genome shotgun (WGS) entry which is preliminary data.</text>
</comment>
<dbReference type="AlphaFoldDB" id="A0A2K3P5G7"/>
<evidence type="ECO:0000313" key="2">
    <source>
        <dbReference type="EMBL" id="PNY10528.1"/>
    </source>
</evidence>
<protein>
    <submittedName>
        <fullName evidence="2">Uncharacterized protein</fullName>
    </submittedName>
</protein>
<organism evidence="2 3">
    <name type="scientific">Trifolium pratense</name>
    <name type="common">Red clover</name>
    <dbReference type="NCBI Taxonomy" id="57577"/>
    <lineage>
        <taxon>Eukaryota</taxon>
        <taxon>Viridiplantae</taxon>
        <taxon>Streptophyta</taxon>
        <taxon>Embryophyta</taxon>
        <taxon>Tracheophyta</taxon>
        <taxon>Spermatophyta</taxon>
        <taxon>Magnoliopsida</taxon>
        <taxon>eudicotyledons</taxon>
        <taxon>Gunneridae</taxon>
        <taxon>Pentapetalae</taxon>
        <taxon>rosids</taxon>
        <taxon>fabids</taxon>
        <taxon>Fabales</taxon>
        <taxon>Fabaceae</taxon>
        <taxon>Papilionoideae</taxon>
        <taxon>50 kb inversion clade</taxon>
        <taxon>NPAAA clade</taxon>
        <taxon>Hologalegina</taxon>
        <taxon>IRL clade</taxon>
        <taxon>Trifolieae</taxon>
        <taxon>Trifolium</taxon>
    </lineage>
</organism>
<gene>
    <name evidence="2" type="ORF">L195_g007110</name>
</gene>
<evidence type="ECO:0000313" key="3">
    <source>
        <dbReference type="Proteomes" id="UP000236291"/>
    </source>
</evidence>
<accession>A0A2K3P5G7</accession>
<feature type="non-terminal residue" evidence="2">
    <location>
        <position position="1"/>
    </location>
</feature>
<feature type="region of interest" description="Disordered" evidence="1">
    <location>
        <begin position="1"/>
        <end position="33"/>
    </location>
</feature>
<dbReference type="EMBL" id="ASHM01003884">
    <property type="protein sequence ID" value="PNY10528.1"/>
    <property type="molecule type" value="Genomic_DNA"/>
</dbReference>
<dbReference type="Proteomes" id="UP000236291">
    <property type="component" value="Unassembled WGS sequence"/>
</dbReference>
<reference evidence="2 3" key="2">
    <citation type="journal article" date="2017" name="Front. Plant Sci.">
        <title>Gene Classification and Mining of Molecular Markers Useful in Red Clover (Trifolium pratense) Breeding.</title>
        <authorList>
            <person name="Istvanek J."/>
            <person name="Dluhosova J."/>
            <person name="Dluhos P."/>
            <person name="Patkova L."/>
            <person name="Nedelnik J."/>
            <person name="Repkova J."/>
        </authorList>
    </citation>
    <scope>NUCLEOTIDE SEQUENCE [LARGE SCALE GENOMIC DNA]</scope>
    <source>
        <strain evidence="3">cv. Tatra</strain>
        <tissue evidence="2">Young leaves</tissue>
    </source>
</reference>
<name>A0A2K3P5G7_TRIPR</name>
<proteinExistence type="predicted"/>
<dbReference type="STRING" id="57577.A0A2K3P5G7"/>
<sequence length="68" mass="7533">RNHQSGSSGEKHHNENLTVSSLNLSSEGSLEDDDLLGSQNLQWAQGKAGETHAHVVVSKFKVVWKFEF</sequence>
<reference evidence="2 3" key="1">
    <citation type="journal article" date="2014" name="Am. J. Bot.">
        <title>Genome assembly and annotation for red clover (Trifolium pratense; Fabaceae).</title>
        <authorList>
            <person name="Istvanek J."/>
            <person name="Jaros M."/>
            <person name="Krenek A."/>
            <person name="Repkova J."/>
        </authorList>
    </citation>
    <scope>NUCLEOTIDE SEQUENCE [LARGE SCALE GENOMIC DNA]</scope>
    <source>
        <strain evidence="3">cv. Tatra</strain>
        <tissue evidence="2">Young leaves</tissue>
    </source>
</reference>
<evidence type="ECO:0000256" key="1">
    <source>
        <dbReference type="SAM" id="MobiDB-lite"/>
    </source>
</evidence>